<keyword evidence="2" id="KW-0479">Metal-binding</keyword>
<dbReference type="GO" id="GO:0043546">
    <property type="term" value="F:molybdopterin cofactor binding"/>
    <property type="evidence" value="ECO:0007669"/>
    <property type="project" value="InterPro"/>
</dbReference>
<proteinExistence type="inferred from homology"/>
<evidence type="ECO:0000256" key="1">
    <source>
        <dbReference type="ARBA" id="ARBA00010312"/>
    </source>
</evidence>
<evidence type="ECO:0000259" key="5">
    <source>
        <dbReference type="PROSITE" id="PS51669"/>
    </source>
</evidence>
<dbReference type="InterPro" id="IPR006657">
    <property type="entry name" value="MoPterin_dinucl-bd_dom"/>
</dbReference>
<dbReference type="SUPFAM" id="SSF53706">
    <property type="entry name" value="Formate dehydrogenase/DMSO reductase, domains 1-3"/>
    <property type="match status" value="1"/>
</dbReference>
<evidence type="ECO:0000256" key="2">
    <source>
        <dbReference type="ARBA" id="ARBA00022723"/>
    </source>
</evidence>
<evidence type="ECO:0000256" key="4">
    <source>
        <dbReference type="ARBA" id="ARBA00023014"/>
    </source>
</evidence>
<dbReference type="Gene3D" id="2.20.25.90">
    <property type="entry name" value="ADC-like domains"/>
    <property type="match status" value="1"/>
</dbReference>
<comment type="caution">
    <text evidence="6">The sequence shown here is derived from an EMBL/GenBank/DDBJ whole genome shotgun (WGS) entry which is preliminary data.</text>
</comment>
<dbReference type="PANTHER" id="PTHR43742">
    <property type="entry name" value="TRIMETHYLAMINE-N-OXIDE REDUCTASE"/>
    <property type="match status" value="1"/>
</dbReference>
<dbReference type="GO" id="GO:0051536">
    <property type="term" value="F:iron-sulfur cluster binding"/>
    <property type="evidence" value="ECO:0007669"/>
    <property type="project" value="UniProtKB-KW"/>
</dbReference>
<organism evidence="6 7">
    <name type="scientific">Inmirania thermothiophila</name>
    <dbReference type="NCBI Taxonomy" id="1750597"/>
    <lineage>
        <taxon>Bacteria</taxon>
        <taxon>Pseudomonadati</taxon>
        <taxon>Pseudomonadota</taxon>
        <taxon>Gammaproteobacteria</taxon>
        <taxon>Chromatiales</taxon>
        <taxon>Ectothiorhodospiraceae</taxon>
        <taxon>Inmirania</taxon>
    </lineage>
</organism>
<dbReference type="AlphaFoldDB" id="A0A3N1Y8M3"/>
<dbReference type="EMBL" id="RJVI01000001">
    <property type="protein sequence ID" value="ROR35125.1"/>
    <property type="molecule type" value="Genomic_DNA"/>
</dbReference>
<dbReference type="PANTHER" id="PTHR43742:SF6">
    <property type="entry name" value="OXIDOREDUCTASE YYAE-RELATED"/>
    <property type="match status" value="1"/>
</dbReference>
<dbReference type="OrthoDB" id="9810782at2"/>
<keyword evidence="7" id="KW-1185">Reference proteome</keyword>
<dbReference type="Gene3D" id="2.40.40.20">
    <property type="match status" value="1"/>
</dbReference>
<keyword evidence="3" id="KW-0408">Iron</keyword>
<dbReference type="PROSITE" id="PS51669">
    <property type="entry name" value="4FE4S_MOW_BIS_MGD"/>
    <property type="match status" value="1"/>
</dbReference>
<dbReference type="RefSeq" id="WP_123400763.1">
    <property type="nucleotide sequence ID" value="NZ_RJVI01000001.1"/>
</dbReference>
<evidence type="ECO:0000313" key="7">
    <source>
        <dbReference type="Proteomes" id="UP000276634"/>
    </source>
</evidence>
<feature type="domain" description="4Fe-4S Mo/W bis-MGD-type" evidence="5">
    <location>
        <begin position="3"/>
        <end position="61"/>
    </location>
</feature>
<evidence type="ECO:0000313" key="6">
    <source>
        <dbReference type="EMBL" id="ROR35125.1"/>
    </source>
</evidence>
<keyword evidence="4" id="KW-0411">Iron-sulfur</keyword>
<dbReference type="Gene3D" id="3.40.50.740">
    <property type="match status" value="1"/>
</dbReference>
<dbReference type="GO" id="GO:0046872">
    <property type="term" value="F:metal ion binding"/>
    <property type="evidence" value="ECO:0007669"/>
    <property type="project" value="UniProtKB-KW"/>
</dbReference>
<dbReference type="Proteomes" id="UP000276634">
    <property type="component" value="Unassembled WGS sequence"/>
</dbReference>
<dbReference type="InterPro" id="IPR006656">
    <property type="entry name" value="Mopterin_OxRdtase"/>
</dbReference>
<dbReference type="Pfam" id="PF00384">
    <property type="entry name" value="Molybdopterin"/>
    <property type="match status" value="1"/>
</dbReference>
<dbReference type="Gene3D" id="3.40.228.10">
    <property type="entry name" value="Dimethylsulfoxide Reductase, domain 2"/>
    <property type="match status" value="1"/>
</dbReference>
<dbReference type="InterPro" id="IPR006963">
    <property type="entry name" value="Mopterin_OxRdtase_4Fe-4S_dom"/>
</dbReference>
<comment type="similarity">
    <text evidence="1">Belongs to the prokaryotic molybdopterin-containing oxidoreductase family.</text>
</comment>
<protein>
    <submittedName>
        <fullName evidence="6">Anaerobic selenocysteine-containing dehydrogenase</fullName>
    </submittedName>
</protein>
<sequence length="696" mass="74843">MSIRVEPAVCPHDCPSACALEVEVHPGGRIGRIRGSRRNPYTAGVICAKVARYAERLHHPDRLVQPLRRVGAKGEGRFVPVSWEAALDEVAERLAEAAARHGPETVWPYYYAGTMGLVQRDGINRLRHCLGWSGQETNICTGIGYPGWIAGAGALRGTDPRELAESELIVIWGCNAVATQVNVMTHVARARRRGARLVVVDPVRTPTAEKADLHLAPRPGTDGALACAVMHVLFRDGFADRDYLARYTRDAEALEAHLRHRGPAWAEPITGVPAAEIEAFARLYGATRRSFIRLGLGMSRQRNGAHNVHAVSCLPAVTGAWRHRGGGALLATSGVFHTDKTLIEGLDARRDGVRSLDMSRIGAVLAGEPEALAGGPPVTAMLIQNTNPAEVAPDSARVRAGLAREDLFLCVHEQFLTATARLADIVLPATMFLEHDDLYQSYGHTFLQLGRKVVEPPGACRSNHEVVCALAARLGAEHPGFGMSALELIAATLERSGYPPLAELERTRLHDCALPSERMRFLDGFAWPDGRFRFRPEWAALGPEGAAMPPLPDHWAVNEPADAAYPLRLVTPPARGFLNTTFTETPGSRTAEEAPRLQIRPDDAAACGIGDGDWVEVASRRGRIRLRARIREGLAPGTVCLEGIWPGAAFADGLGANALVAADRPAPRGGAAFHDTAVAVRPAPPPGGARLSRDGG</sequence>
<dbReference type="GO" id="GO:0016491">
    <property type="term" value="F:oxidoreductase activity"/>
    <property type="evidence" value="ECO:0007669"/>
    <property type="project" value="InterPro"/>
</dbReference>
<reference evidence="6 7" key="1">
    <citation type="submission" date="2018-11" db="EMBL/GenBank/DDBJ databases">
        <title>Genomic Encyclopedia of Type Strains, Phase IV (KMG-IV): sequencing the most valuable type-strain genomes for metagenomic binning, comparative biology and taxonomic classification.</title>
        <authorList>
            <person name="Goeker M."/>
        </authorList>
    </citation>
    <scope>NUCLEOTIDE SEQUENCE [LARGE SCALE GENOMIC DNA]</scope>
    <source>
        <strain evidence="6 7">DSM 100275</strain>
    </source>
</reference>
<dbReference type="Gene3D" id="3.30.2070.10">
    <property type="entry name" value="Formate dehydrogenase/DMSO reductase"/>
    <property type="match status" value="1"/>
</dbReference>
<dbReference type="InterPro" id="IPR009010">
    <property type="entry name" value="Asp_de-COase-like_dom_sf"/>
</dbReference>
<dbReference type="InterPro" id="IPR050612">
    <property type="entry name" value="Prok_Mopterin_Oxidored"/>
</dbReference>
<dbReference type="SUPFAM" id="SSF50692">
    <property type="entry name" value="ADC-like"/>
    <property type="match status" value="1"/>
</dbReference>
<dbReference type="CDD" id="cd02766">
    <property type="entry name" value="MopB_3"/>
    <property type="match status" value="1"/>
</dbReference>
<dbReference type="Pfam" id="PF04879">
    <property type="entry name" value="Molybdop_Fe4S4"/>
    <property type="match status" value="1"/>
</dbReference>
<dbReference type="SMART" id="SM00926">
    <property type="entry name" value="Molybdop_Fe4S4"/>
    <property type="match status" value="1"/>
</dbReference>
<gene>
    <name evidence="6" type="ORF">EDC57_1042</name>
</gene>
<evidence type="ECO:0000256" key="3">
    <source>
        <dbReference type="ARBA" id="ARBA00023004"/>
    </source>
</evidence>
<dbReference type="Pfam" id="PF01568">
    <property type="entry name" value="Molydop_binding"/>
    <property type="match status" value="1"/>
</dbReference>
<name>A0A3N1Y8M3_9GAMM</name>
<accession>A0A3N1Y8M3</accession>